<name>A0A4S8NP94_9ACTN</name>
<keyword evidence="4" id="KW-0808">Transferase</keyword>
<dbReference type="AlphaFoldDB" id="A0A4S8NP94"/>
<comment type="similarity">
    <text evidence="1">Belongs to the glycosyltransferase 2 family.</text>
</comment>
<dbReference type="Proteomes" id="UP000307087">
    <property type="component" value="Unassembled WGS sequence"/>
</dbReference>
<feature type="domain" description="Glycosyltransferase 2-like" evidence="3">
    <location>
        <begin position="11"/>
        <end position="173"/>
    </location>
</feature>
<dbReference type="InterPro" id="IPR029044">
    <property type="entry name" value="Nucleotide-diphossugar_trans"/>
</dbReference>
<dbReference type="OrthoDB" id="9811884at2"/>
<keyword evidence="2" id="KW-0812">Transmembrane</keyword>
<dbReference type="PANTHER" id="PTHR48090:SF8">
    <property type="entry name" value="GLYCOSYLTRANSFERASE CSBB-RELATED"/>
    <property type="match status" value="1"/>
</dbReference>
<protein>
    <submittedName>
        <fullName evidence="4">Glycosyltransferase family 2 protein</fullName>
    </submittedName>
</protein>
<dbReference type="GO" id="GO:0016740">
    <property type="term" value="F:transferase activity"/>
    <property type="evidence" value="ECO:0007669"/>
    <property type="project" value="UniProtKB-KW"/>
</dbReference>
<organism evidence="4 5">
    <name type="scientific">Nocardioides caeni</name>
    <dbReference type="NCBI Taxonomy" id="574700"/>
    <lineage>
        <taxon>Bacteria</taxon>
        <taxon>Bacillati</taxon>
        <taxon>Actinomycetota</taxon>
        <taxon>Actinomycetes</taxon>
        <taxon>Propionibacteriales</taxon>
        <taxon>Nocardioidaceae</taxon>
        <taxon>Nocardioides</taxon>
    </lineage>
</organism>
<dbReference type="PANTHER" id="PTHR48090">
    <property type="entry name" value="UNDECAPRENYL-PHOSPHATE 4-DEOXY-4-FORMAMIDO-L-ARABINOSE TRANSFERASE-RELATED"/>
    <property type="match status" value="1"/>
</dbReference>
<dbReference type="SUPFAM" id="SSF53448">
    <property type="entry name" value="Nucleotide-diphospho-sugar transferases"/>
    <property type="match status" value="1"/>
</dbReference>
<feature type="transmembrane region" description="Helical" evidence="2">
    <location>
        <begin position="234"/>
        <end position="252"/>
    </location>
</feature>
<keyword evidence="2" id="KW-1133">Transmembrane helix</keyword>
<sequence>MESNEPTARFSVVVPCYNEEAVVDHLVEVLTAVLPQVDESFEVLLVDDGSSDGTLAALRRINEADPRFRYFALSRNFGKEAAMLAGLSQARGDAVAIIDADLQHPPTLLTEMVPLLEQGFDQVVARRTRTGDAPVRTAFSRLYYKMFNRLVDVTLQDGEGDFRVLTRRAVRALLAVGEYNRFSKGLFSWIGFDTAVVDYENVARAGGETKWSMRSLLNYGIDGVVSFNSRPLRLAIWFGTFISVIAFLYAFWVLGDAIINGNDAAGYVTTICTVVGFGGVQMILLGVIGEYLGRIYLESKKRPHFLLKESSDGPSATPVAVLLGPEHEQFLLPRPSDEHRA</sequence>
<dbReference type="GO" id="GO:0005886">
    <property type="term" value="C:plasma membrane"/>
    <property type="evidence" value="ECO:0007669"/>
    <property type="project" value="TreeGrafter"/>
</dbReference>
<evidence type="ECO:0000259" key="3">
    <source>
        <dbReference type="Pfam" id="PF00535"/>
    </source>
</evidence>
<feature type="transmembrane region" description="Helical" evidence="2">
    <location>
        <begin position="264"/>
        <end position="292"/>
    </location>
</feature>
<dbReference type="Gene3D" id="3.90.550.10">
    <property type="entry name" value="Spore Coat Polysaccharide Biosynthesis Protein SpsA, Chain A"/>
    <property type="match status" value="1"/>
</dbReference>
<dbReference type="InterPro" id="IPR050256">
    <property type="entry name" value="Glycosyltransferase_2"/>
</dbReference>
<dbReference type="CDD" id="cd04187">
    <property type="entry name" value="DPM1_like_bac"/>
    <property type="match status" value="1"/>
</dbReference>
<accession>A0A4S8NP94</accession>
<keyword evidence="2" id="KW-0472">Membrane</keyword>
<proteinExistence type="inferred from homology"/>
<dbReference type="EMBL" id="STGW01000001">
    <property type="protein sequence ID" value="THV18737.1"/>
    <property type="molecule type" value="Genomic_DNA"/>
</dbReference>
<keyword evidence="5" id="KW-1185">Reference proteome</keyword>
<evidence type="ECO:0000313" key="5">
    <source>
        <dbReference type="Proteomes" id="UP000307087"/>
    </source>
</evidence>
<evidence type="ECO:0000256" key="1">
    <source>
        <dbReference type="ARBA" id="ARBA00006739"/>
    </source>
</evidence>
<gene>
    <name evidence="4" type="ORF">E9934_00610</name>
</gene>
<dbReference type="Pfam" id="PF00535">
    <property type="entry name" value="Glycos_transf_2"/>
    <property type="match status" value="1"/>
</dbReference>
<dbReference type="InterPro" id="IPR001173">
    <property type="entry name" value="Glyco_trans_2-like"/>
</dbReference>
<evidence type="ECO:0000256" key="2">
    <source>
        <dbReference type="SAM" id="Phobius"/>
    </source>
</evidence>
<comment type="caution">
    <text evidence="4">The sequence shown here is derived from an EMBL/GenBank/DDBJ whole genome shotgun (WGS) entry which is preliminary data.</text>
</comment>
<evidence type="ECO:0000313" key="4">
    <source>
        <dbReference type="EMBL" id="THV18737.1"/>
    </source>
</evidence>
<reference evidence="4 5" key="1">
    <citation type="journal article" date="2009" name="Int. J. Syst. Evol. Microbiol.">
        <title>Nocardioides caeni sp. nov., isolated from wastewater.</title>
        <authorList>
            <person name="Yoon J.H."/>
            <person name="Kang S.J."/>
            <person name="Park S."/>
            <person name="Kim W."/>
            <person name="Oh T.K."/>
        </authorList>
    </citation>
    <scope>NUCLEOTIDE SEQUENCE [LARGE SCALE GENOMIC DNA]</scope>
    <source>
        <strain evidence="4 5">DSM 23134</strain>
    </source>
</reference>